<comment type="caution">
    <text evidence="1">The sequence shown here is derived from an EMBL/GenBank/DDBJ whole genome shotgun (WGS) entry which is preliminary data.</text>
</comment>
<dbReference type="Proteomes" id="UP000320176">
    <property type="component" value="Unassembled WGS sequence"/>
</dbReference>
<evidence type="ECO:0000313" key="2">
    <source>
        <dbReference type="Proteomes" id="UP000320176"/>
    </source>
</evidence>
<sequence>MLGISRLGETRLRALSSLDWAVQNSGLCLYGFAQIHVPTAGAAGEPSEPQALAVGLWLPAQLLAPVSLRR</sequence>
<reference evidence="1 2" key="1">
    <citation type="submission" date="2019-02" db="EMBL/GenBank/DDBJ databases">
        <title>Deep-cultivation of Planctomycetes and their phenomic and genomic characterization uncovers novel biology.</title>
        <authorList>
            <person name="Wiegand S."/>
            <person name="Jogler M."/>
            <person name="Boedeker C."/>
            <person name="Pinto D."/>
            <person name="Vollmers J."/>
            <person name="Rivas-Marin E."/>
            <person name="Kohn T."/>
            <person name="Peeters S.H."/>
            <person name="Heuer A."/>
            <person name="Rast P."/>
            <person name="Oberbeckmann S."/>
            <person name="Bunk B."/>
            <person name="Jeske O."/>
            <person name="Meyerdierks A."/>
            <person name="Storesund J.E."/>
            <person name="Kallscheuer N."/>
            <person name="Luecker S."/>
            <person name="Lage O.M."/>
            <person name="Pohl T."/>
            <person name="Merkel B.J."/>
            <person name="Hornburger P."/>
            <person name="Mueller R.-W."/>
            <person name="Bruemmer F."/>
            <person name="Labrenz M."/>
            <person name="Spormann A.M."/>
            <person name="Op Den Camp H."/>
            <person name="Overmann J."/>
            <person name="Amann R."/>
            <person name="Jetten M.S.M."/>
            <person name="Mascher T."/>
            <person name="Medema M.H."/>
            <person name="Devos D.P."/>
            <person name="Kaster A.-K."/>
            <person name="Ovreas L."/>
            <person name="Rohde M."/>
            <person name="Galperin M.Y."/>
            <person name="Jogler C."/>
        </authorList>
    </citation>
    <scope>NUCLEOTIDE SEQUENCE [LARGE SCALE GENOMIC DNA]</scope>
    <source>
        <strain evidence="1 2">Pla52n</strain>
    </source>
</reference>
<gene>
    <name evidence="1" type="ORF">Pla52n_56750</name>
</gene>
<protein>
    <submittedName>
        <fullName evidence="1">Uncharacterized protein</fullName>
    </submittedName>
</protein>
<name>A0A5C6A3D4_9BACT</name>
<proteinExistence type="predicted"/>
<evidence type="ECO:0000313" key="1">
    <source>
        <dbReference type="EMBL" id="TWT93847.1"/>
    </source>
</evidence>
<keyword evidence="2" id="KW-1185">Reference proteome</keyword>
<organism evidence="1 2">
    <name type="scientific">Stieleria varia</name>
    <dbReference type="NCBI Taxonomy" id="2528005"/>
    <lineage>
        <taxon>Bacteria</taxon>
        <taxon>Pseudomonadati</taxon>
        <taxon>Planctomycetota</taxon>
        <taxon>Planctomycetia</taxon>
        <taxon>Pirellulales</taxon>
        <taxon>Pirellulaceae</taxon>
        <taxon>Stieleria</taxon>
    </lineage>
</organism>
<dbReference type="AlphaFoldDB" id="A0A5C6A3D4"/>
<dbReference type="EMBL" id="SJPN01000008">
    <property type="protein sequence ID" value="TWT93847.1"/>
    <property type="molecule type" value="Genomic_DNA"/>
</dbReference>
<accession>A0A5C6A3D4</accession>